<dbReference type="Proteomes" id="UP000652477">
    <property type="component" value="Unassembled WGS sequence"/>
</dbReference>
<evidence type="ECO:0000256" key="4">
    <source>
        <dbReference type="ARBA" id="ARBA00022597"/>
    </source>
</evidence>
<evidence type="ECO:0000313" key="8">
    <source>
        <dbReference type="Proteomes" id="UP000652477"/>
    </source>
</evidence>
<dbReference type="NCBIfam" id="TIGR01003">
    <property type="entry name" value="PTS_HPr_family"/>
    <property type="match status" value="1"/>
</dbReference>
<evidence type="ECO:0000256" key="3">
    <source>
        <dbReference type="ARBA" id="ARBA00022448"/>
    </source>
</evidence>
<dbReference type="AlphaFoldDB" id="A0A923LLA6"/>
<dbReference type="Pfam" id="PF00381">
    <property type="entry name" value="PTS-HPr"/>
    <property type="match status" value="1"/>
</dbReference>
<evidence type="ECO:0000256" key="5">
    <source>
        <dbReference type="ARBA" id="ARBA00033055"/>
    </source>
</evidence>
<dbReference type="RefSeq" id="WP_186876987.1">
    <property type="nucleotide sequence ID" value="NZ_JACOPF010000004.1"/>
</dbReference>
<protein>
    <recommendedName>
        <fullName evidence="2">Phosphocarrier protein HPr</fullName>
    </recommendedName>
    <alternativeName>
        <fullName evidence="5">Histidine-containing protein</fullName>
    </alternativeName>
</protein>
<dbReference type="InterPro" id="IPR000032">
    <property type="entry name" value="HPr-like"/>
</dbReference>
<dbReference type="PRINTS" id="PR00107">
    <property type="entry name" value="PHOSPHOCPHPR"/>
</dbReference>
<dbReference type="PROSITE" id="PS51350">
    <property type="entry name" value="PTS_HPR_DOM"/>
    <property type="match status" value="1"/>
</dbReference>
<evidence type="ECO:0000256" key="2">
    <source>
        <dbReference type="ARBA" id="ARBA00020422"/>
    </source>
</evidence>
<accession>A0A923LLA6</accession>
<name>A0A923LLA6_9FIRM</name>
<evidence type="ECO:0000313" key="7">
    <source>
        <dbReference type="EMBL" id="MBC5690334.1"/>
    </source>
</evidence>
<dbReference type="PANTHER" id="PTHR33705:SF1">
    <property type="entry name" value="PHOSPHOCARRIER PROTEIN HPR"/>
    <property type="match status" value="1"/>
</dbReference>
<keyword evidence="4" id="KW-0762">Sugar transport</keyword>
<comment type="caution">
    <text evidence="7">The sequence shown here is derived from an EMBL/GenBank/DDBJ whole genome shotgun (WGS) entry which is preliminary data.</text>
</comment>
<dbReference type="Gene3D" id="3.30.1340.10">
    <property type="entry name" value="HPr-like"/>
    <property type="match status" value="1"/>
</dbReference>
<dbReference type="CDD" id="cd00367">
    <property type="entry name" value="PTS-HPr_like"/>
    <property type="match status" value="1"/>
</dbReference>
<dbReference type="InterPro" id="IPR001020">
    <property type="entry name" value="PTS_HPr_His_P_site"/>
</dbReference>
<keyword evidence="8" id="KW-1185">Reference proteome</keyword>
<reference evidence="7" key="1">
    <citation type="submission" date="2020-08" db="EMBL/GenBank/DDBJ databases">
        <title>Genome public.</title>
        <authorList>
            <person name="Liu C."/>
            <person name="Sun Q."/>
        </authorList>
    </citation>
    <scope>NUCLEOTIDE SEQUENCE</scope>
    <source>
        <strain evidence="7">NSJ-55</strain>
    </source>
</reference>
<dbReference type="InterPro" id="IPR035895">
    <property type="entry name" value="HPr-like_sf"/>
</dbReference>
<organism evidence="7 8">
    <name type="scientific">Mediterraneibacter hominis</name>
    <dbReference type="NCBI Taxonomy" id="2763054"/>
    <lineage>
        <taxon>Bacteria</taxon>
        <taxon>Bacillati</taxon>
        <taxon>Bacillota</taxon>
        <taxon>Clostridia</taxon>
        <taxon>Lachnospirales</taxon>
        <taxon>Lachnospiraceae</taxon>
        <taxon>Mediterraneibacter</taxon>
    </lineage>
</organism>
<evidence type="ECO:0000259" key="6">
    <source>
        <dbReference type="PROSITE" id="PS51350"/>
    </source>
</evidence>
<dbReference type="InterPro" id="IPR050399">
    <property type="entry name" value="HPr"/>
</dbReference>
<evidence type="ECO:0000256" key="1">
    <source>
        <dbReference type="ARBA" id="ARBA00003681"/>
    </source>
</evidence>
<comment type="function">
    <text evidence="1">General (non sugar-specific) component of the phosphoenolpyruvate-dependent sugar phosphotransferase system (sugar PTS). This major carbohydrate active-transport system catalyzes the phosphorylation of incoming sugar substrates concomitantly with their translocation across the cell membrane. The phosphoryl group from phosphoenolpyruvate (PEP) is transferred to the phosphoryl carrier protein HPr by enzyme I. Phospho-HPr then transfers it to the PTS EIIA domain.</text>
</comment>
<feature type="domain" description="HPr" evidence="6">
    <location>
        <begin position="1"/>
        <end position="92"/>
    </location>
</feature>
<keyword evidence="3" id="KW-0813">Transport</keyword>
<sequence>MYAKKVMIENETGLHARPASDFVNLAKNYSSKITIQNMDEEGSCKANAKSIVMLIAQGLCKGTTVEISAEGEDEQAAVEDLVALIQTKFGED</sequence>
<dbReference type="EMBL" id="JACOPF010000004">
    <property type="protein sequence ID" value="MBC5690334.1"/>
    <property type="molecule type" value="Genomic_DNA"/>
</dbReference>
<dbReference type="SUPFAM" id="SSF55594">
    <property type="entry name" value="HPr-like"/>
    <property type="match status" value="1"/>
</dbReference>
<gene>
    <name evidence="7" type="ORF">H8S37_15565</name>
</gene>
<proteinExistence type="predicted"/>
<dbReference type="PROSITE" id="PS00369">
    <property type="entry name" value="PTS_HPR_HIS"/>
    <property type="match status" value="1"/>
</dbReference>
<dbReference type="PANTHER" id="PTHR33705">
    <property type="entry name" value="PHOSPHOCARRIER PROTEIN HPR"/>
    <property type="match status" value="1"/>
</dbReference>